<sequence>MKISEFIHPIEQFAKLGSVHSVFPYSFNLQVGKLLINVSSFFEYLVSYGLYLPQNIFEEVHRMYNAVILSKLAIKNLFL</sequence>
<gene>
    <name evidence="1" type="ORF">ACFO3L_01635</name>
</gene>
<evidence type="ECO:0000313" key="2">
    <source>
        <dbReference type="Proteomes" id="UP001596026"/>
    </source>
</evidence>
<name>A0ABV9M0Q6_9ENTE</name>
<dbReference type="RefSeq" id="WP_379963189.1">
    <property type="nucleotide sequence ID" value="NZ_JBHSGT010000013.1"/>
</dbReference>
<accession>A0ABV9M0Q6</accession>
<evidence type="ECO:0000313" key="1">
    <source>
        <dbReference type="EMBL" id="MFC4709347.1"/>
    </source>
</evidence>
<protein>
    <submittedName>
        <fullName evidence="1">Uncharacterized protein</fullName>
    </submittedName>
</protein>
<proteinExistence type="predicted"/>
<reference evidence="2" key="1">
    <citation type="journal article" date="2019" name="Int. J. Syst. Evol. Microbiol.">
        <title>The Global Catalogue of Microorganisms (GCM) 10K type strain sequencing project: providing services to taxonomists for standard genome sequencing and annotation.</title>
        <authorList>
            <consortium name="The Broad Institute Genomics Platform"/>
            <consortium name="The Broad Institute Genome Sequencing Center for Infectious Disease"/>
            <person name="Wu L."/>
            <person name="Ma J."/>
        </authorList>
    </citation>
    <scope>NUCLEOTIDE SEQUENCE [LARGE SCALE GENOMIC DNA]</scope>
    <source>
        <strain evidence="2">CGMCC 1.19061</strain>
    </source>
</reference>
<dbReference type="Proteomes" id="UP001596026">
    <property type="component" value="Unassembled WGS sequence"/>
</dbReference>
<keyword evidence="2" id="KW-1185">Reference proteome</keyword>
<comment type="caution">
    <text evidence="1">The sequence shown here is derived from an EMBL/GenBank/DDBJ whole genome shotgun (WGS) entry which is preliminary data.</text>
</comment>
<organism evidence="1 2">
    <name type="scientific">Enterococcus eurekensis</name>
    <dbReference type="NCBI Taxonomy" id="1159753"/>
    <lineage>
        <taxon>Bacteria</taxon>
        <taxon>Bacillati</taxon>
        <taxon>Bacillota</taxon>
        <taxon>Bacilli</taxon>
        <taxon>Lactobacillales</taxon>
        <taxon>Enterococcaceae</taxon>
        <taxon>Enterococcus</taxon>
    </lineage>
</organism>
<dbReference type="EMBL" id="JBHSGT010000013">
    <property type="protein sequence ID" value="MFC4709347.1"/>
    <property type="molecule type" value="Genomic_DNA"/>
</dbReference>